<dbReference type="InterPro" id="IPR036663">
    <property type="entry name" value="Fumarylacetoacetase_C_sf"/>
</dbReference>
<dbReference type="GO" id="GO:0005737">
    <property type="term" value="C:cytoplasm"/>
    <property type="evidence" value="ECO:0007669"/>
    <property type="project" value="TreeGrafter"/>
</dbReference>
<evidence type="ECO:0000313" key="3">
    <source>
        <dbReference type="Proteomes" id="UP000252357"/>
    </source>
</evidence>
<dbReference type="EMBL" id="QPGB01000002">
    <property type="protein sequence ID" value="RCS58051.1"/>
    <property type="molecule type" value="Genomic_DNA"/>
</dbReference>
<dbReference type="InterPro" id="IPR050772">
    <property type="entry name" value="Hydratase-Decarb/MhpD_sf"/>
</dbReference>
<dbReference type="Proteomes" id="UP000252357">
    <property type="component" value="Unassembled WGS sequence"/>
</dbReference>
<protein>
    <submittedName>
        <fullName evidence="2">Fumarylacetoacetate hydrolase</fullName>
    </submittedName>
</protein>
<keyword evidence="3" id="KW-1185">Reference proteome</keyword>
<organism evidence="2 3">
    <name type="scientific">Parvibium lacunae</name>
    <dbReference type="NCBI Taxonomy" id="1888893"/>
    <lineage>
        <taxon>Bacteria</taxon>
        <taxon>Pseudomonadati</taxon>
        <taxon>Pseudomonadota</taxon>
        <taxon>Betaproteobacteria</taxon>
        <taxon>Burkholderiales</taxon>
        <taxon>Alcaligenaceae</taxon>
        <taxon>Parvibium</taxon>
    </lineage>
</organism>
<comment type="caution">
    <text evidence="2">The sequence shown here is derived from an EMBL/GenBank/DDBJ whole genome shotgun (WGS) entry which is preliminary data.</text>
</comment>
<dbReference type="PROSITE" id="PS51257">
    <property type="entry name" value="PROKAR_LIPOPROTEIN"/>
    <property type="match status" value="1"/>
</dbReference>
<dbReference type="OrthoDB" id="9792137at2"/>
<proteinExistence type="predicted"/>
<dbReference type="GO" id="GO:0008684">
    <property type="term" value="F:2-oxopent-4-enoate hydratase activity"/>
    <property type="evidence" value="ECO:0007669"/>
    <property type="project" value="TreeGrafter"/>
</dbReference>
<feature type="chain" id="PRO_5016935112" evidence="1">
    <location>
        <begin position="22"/>
        <end position="283"/>
    </location>
</feature>
<dbReference type="AlphaFoldDB" id="A0A368L382"/>
<keyword evidence="2" id="KW-0378">Hydrolase</keyword>
<reference evidence="2 3" key="1">
    <citation type="journal article" date="2018" name="Int. J. Syst. Evol. Microbiol.">
        <title>Parvibium lacunae gen. nov., sp. nov., a new member of the family Alcaligenaceae isolated from a freshwater pond.</title>
        <authorList>
            <person name="Chen W.M."/>
            <person name="Xie P.B."/>
            <person name="Hsu M.Y."/>
            <person name="Sheu S.Y."/>
        </authorList>
    </citation>
    <scope>NUCLEOTIDE SEQUENCE [LARGE SCALE GENOMIC DNA]</scope>
    <source>
        <strain evidence="2 3">KMB9</strain>
    </source>
</reference>
<name>A0A368L382_9BURK</name>
<evidence type="ECO:0000256" key="1">
    <source>
        <dbReference type="SAM" id="SignalP"/>
    </source>
</evidence>
<dbReference type="RefSeq" id="WP_114402138.1">
    <property type="nucleotide sequence ID" value="NZ_QPGB01000002.1"/>
</dbReference>
<evidence type="ECO:0000313" key="2">
    <source>
        <dbReference type="EMBL" id="RCS58051.1"/>
    </source>
</evidence>
<accession>A0A368L382</accession>
<dbReference type="GO" id="GO:0016787">
    <property type="term" value="F:hydrolase activity"/>
    <property type="evidence" value="ECO:0007669"/>
    <property type="project" value="UniProtKB-KW"/>
</dbReference>
<dbReference type="PANTHER" id="PTHR30143:SF0">
    <property type="entry name" value="2-KETO-4-PENTENOATE HYDRATASE"/>
    <property type="match status" value="1"/>
</dbReference>
<dbReference type="PANTHER" id="PTHR30143">
    <property type="entry name" value="ACID HYDRATASE"/>
    <property type="match status" value="1"/>
</dbReference>
<sequence length="283" mass="30230">MFKRCVVVMCLAWLPFSHASAACLSDLEAAQLASRYVNKELISLEASNITAADALCSQQKVVRYLQQAFGPVAGYKAGLTNPATQKRFGADAPVAGVLFKNLLLTSPAKLPAQFGARPLFEADLLVEVKDAGIMQARTQADLLKHVKAVIPFIELPDLAFSDMRQANANSITIINVGARQGALGKPLPMTAELVPLLASMQVKLLDDSGAQLDSAPGTAILDHPLNAVLWLVQEMQRRGVRLKAGDLLSLGSFSKLIPSAAGKTIMAIYDGLPGNPQVVVRFE</sequence>
<keyword evidence="1" id="KW-0732">Signal</keyword>
<gene>
    <name evidence="2" type="ORF">DU000_04200</name>
</gene>
<feature type="signal peptide" evidence="1">
    <location>
        <begin position="1"/>
        <end position="21"/>
    </location>
</feature>
<dbReference type="Gene3D" id="3.90.850.10">
    <property type="entry name" value="Fumarylacetoacetase-like, C-terminal domain"/>
    <property type="match status" value="1"/>
</dbReference>
<dbReference type="SUPFAM" id="SSF56529">
    <property type="entry name" value="FAH"/>
    <property type="match status" value="1"/>
</dbReference>